<dbReference type="InterPro" id="IPR040026">
    <property type="entry name" value="FliD"/>
</dbReference>
<evidence type="ECO:0000259" key="7">
    <source>
        <dbReference type="Pfam" id="PF07195"/>
    </source>
</evidence>
<dbReference type="GO" id="GO:0071973">
    <property type="term" value="P:bacterial-type flagellum-dependent cell motility"/>
    <property type="evidence" value="ECO:0007669"/>
    <property type="project" value="TreeGrafter"/>
</dbReference>
<dbReference type="GO" id="GO:0007155">
    <property type="term" value="P:cell adhesion"/>
    <property type="evidence" value="ECO:0007669"/>
    <property type="project" value="InterPro"/>
</dbReference>
<comment type="function">
    <text evidence="5">Required for morphogenesis and for the elongation of the flagellar filament by facilitating polymerization of the flagellin monomers at the tip of growing filament. Forms a capping structure, which prevents flagellin subunits (transported through the central channel of the flagellum) from leaking out without polymerization at the distal end.</text>
</comment>
<dbReference type="eggNOG" id="COG1345">
    <property type="taxonomic scope" value="Bacteria"/>
</dbReference>
<dbReference type="OrthoDB" id="5241527at2"/>
<keyword evidence="8" id="KW-0966">Cell projection</keyword>
<sequence>MSGVSVGTGLASGTDYTTLITQLMAIEAQPQTLLKNQLSATQSQANGLRQINTGFAALAGAAKALTVATAWTAAKATSSSSAVTATATTGAAAGSLTFSVDQLATPHTLVSGQNWTKTTDASGLGSPLTVKNTAAGTTTDITLTDSDADGTVSLAEAVASINKAGAGITASAVNTGSGYRLQVTSTGTGKASDFSLSSATLPAFSVLAQAQDAQVTIGGTSANAYKVTSSTNTFTGVLDGTSFTVGATTPSATLTVASDPSAAVAAVQALVTAANNVLGTIDSLTDTSSGSTAPLKGNWSLGSMAGNILNAVSSAVGVGTSTASAGSLGLQLTNNGTLKFDATVFQAKLAENPALLQGVFGGAVGAGTDLIAGTMDDDLVTDGVAARLQRLATQASDSVSGSITSLAKGQDTRAKDLQDQIDSWDLRLASRKATLTAQYTALETALGKLQNQSTWLTSQIKQLPSWSSSDS</sequence>
<feature type="domain" description="Flagellar hook-associated protein 2 C-terminal" evidence="7">
    <location>
        <begin position="210"/>
        <end position="451"/>
    </location>
</feature>
<evidence type="ECO:0000313" key="8">
    <source>
        <dbReference type="EMBL" id="CCH86489.1"/>
    </source>
</evidence>
<keyword evidence="3" id="KW-0175">Coiled coil</keyword>
<protein>
    <recommendedName>
        <fullName evidence="5">Flagellar hook-associated protein 2</fullName>
        <shortName evidence="5">HAP2</shortName>
    </recommendedName>
    <alternativeName>
        <fullName evidence="5">Flagellar cap protein</fullName>
    </alternativeName>
</protein>
<dbReference type="HOGENOM" id="CLU_015182_4_2_11"/>
<keyword evidence="5" id="KW-0964">Secreted</keyword>
<dbReference type="Pfam" id="PF02465">
    <property type="entry name" value="FliD_N"/>
    <property type="match status" value="1"/>
</dbReference>
<evidence type="ECO:0000256" key="5">
    <source>
        <dbReference type="RuleBase" id="RU362066"/>
    </source>
</evidence>
<name>I4ESX6_MODI5</name>
<dbReference type="GO" id="GO:0009421">
    <property type="term" value="C:bacterial-type flagellum filament cap"/>
    <property type="evidence" value="ECO:0007669"/>
    <property type="project" value="InterPro"/>
</dbReference>
<evidence type="ECO:0000259" key="6">
    <source>
        <dbReference type="Pfam" id="PF02465"/>
    </source>
</evidence>
<dbReference type="PANTHER" id="PTHR30288">
    <property type="entry name" value="FLAGELLAR CAP/ASSEMBLY PROTEIN FLID"/>
    <property type="match status" value="1"/>
</dbReference>
<organism evidence="8 9">
    <name type="scientific">Modestobacter italicus (strain DSM 44449 / CECT 9708 / BC 501)</name>
    <dbReference type="NCBI Taxonomy" id="2732864"/>
    <lineage>
        <taxon>Bacteria</taxon>
        <taxon>Bacillati</taxon>
        <taxon>Actinomycetota</taxon>
        <taxon>Actinomycetes</taxon>
        <taxon>Geodermatophilales</taxon>
        <taxon>Geodermatophilaceae</taxon>
        <taxon>Modestobacter</taxon>
    </lineage>
</organism>
<comment type="subunit">
    <text evidence="2 5">Homopentamer.</text>
</comment>
<dbReference type="PANTHER" id="PTHR30288:SF0">
    <property type="entry name" value="FLAGELLAR HOOK-ASSOCIATED PROTEIN 2"/>
    <property type="match status" value="1"/>
</dbReference>
<evidence type="ECO:0000256" key="1">
    <source>
        <dbReference type="ARBA" id="ARBA00009764"/>
    </source>
</evidence>
<comment type="similarity">
    <text evidence="1 5">Belongs to the FliD family.</text>
</comment>
<dbReference type="InterPro" id="IPR003481">
    <property type="entry name" value="FliD_N"/>
</dbReference>
<dbReference type="OMA" id="MVTRITG"/>
<proteinExistence type="inferred from homology"/>
<evidence type="ECO:0000256" key="3">
    <source>
        <dbReference type="ARBA" id="ARBA00023054"/>
    </source>
</evidence>
<keyword evidence="8" id="KW-0282">Flagellum</keyword>
<accession>I4ESX6</accession>
<gene>
    <name evidence="8" type="primary">fliD</name>
    <name evidence="8" type="ordered locus">MODMU_1039</name>
</gene>
<dbReference type="InterPro" id="IPR010809">
    <property type="entry name" value="FliD_C"/>
</dbReference>
<dbReference type="KEGG" id="mmar:MODMU_1039"/>
<reference evidence="8 9" key="1">
    <citation type="journal article" date="2012" name="J. Bacteriol.">
        <title>Genome Sequence of Radiation-Resistant Modestobacter marinus Strain BC501, a Representative Actinobacterium That Thrives on Calcareous Stone Surfaces.</title>
        <authorList>
            <person name="Normand P."/>
            <person name="Gury J."/>
            <person name="Pujic P."/>
            <person name="Chouaia B."/>
            <person name="Crotti E."/>
            <person name="Brusetti L."/>
            <person name="Daffonchio D."/>
            <person name="Vacherie B."/>
            <person name="Barbe V."/>
            <person name="Medigue C."/>
            <person name="Calteau A."/>
            <person name="Ghodhbane-Gtari F."/>
            <person name="Essoussi I."/>
            <person name="Nouioui I."/>
            <person name="Abbassi-Ghozzi I."/>
            <person name="Gtari M."/>
        </authorList>
    </citation>
    <scope>NUCLEOTIDE SEQUENCE [LARGE SCALE GENOMIC DNA]</scope>
    <source>
        <strain evidence="9">BC 501</strain>
    </source>
</reference>
<evidence type="ECO:0000313" key="9">
    <source>
        <dbReference type="Proteomes" id="UP000006461"/>
    </source>
</evidence>
<dbReference type="GO" id="GO:0009424">
    <property type="term" value="C:bacterial-type flagellum hook"/>
    <property type="evidence" value="ECO:0007669"/>
    <property type="project" value="UniProtKB-UniRule"/>
</dbReference>
<evidence type="ECO:0000256" key="4">
    <source>
        <dbReference type="ARBA" id="ARBA00023143"/>
    </source>
</evidence>
<keyword evidence="8" id="KW-0969">Cilium</keyword>
<comment type="subcellular location">
    <subcellularLocation>
        <location evidence="5">Secreted</location>
    </subcellularLocation>
    <subcellularLocation>
        <location evidence="5">Bacterial flagellum</location>
    </subcellularLocation>
</comment>
<dbReference type="STRING" id="477641.MODMU_1039"/>
<keyword evidence="9" id="KW-1185">Reference proteome</keyword>
<dbReference type="EMBL" id="FO203431">
    <property type="protein sequence ID" value="CCH86489.1"/>
    <property type="molecule type" value="Genomic_DNA"/>
</dbReference>
<dbReference type="GO" id="GO:0005576">
    <property type="term" value="C:extracellular region"/>
    <property type="evidence" value="ECO:0007669"/>
    <property type="project" value="UniProtKB-SubCell"/>
</dbReference>
<feature type="domain" description="Flagellar hook-associated protein 2 N-terminal" evidence="6">
    <location>
        <begin position="12"/>
        <end position="107"/>
    </location>
</feature>
<keyword evidence="4 5" id="KW-0975">Bacterial flagellum</keyword>
<evidence type="ECO:0000256" key="2">
    <source>
        <dbReference type="ARBA" id="ARBA00011255"/>
    </source>
</evidence>
<dbReference type="Pfam" id="PF07195">
    <property type="entry name" value="FliD_C"/>
    <property type="match status" value="1"/>
</dbReference>
<dbReference type="AlphaFoldDB" id="I4ESX6"/>
<dbReference type="Proteomes" id="UP000006461">
    <property type="component" value="Chromosome"/>
</dbReference>